<dbReference type="Proteomes" id="UP000053669">
    <property type="component" value="Unassembled WGS sequence"/>
</dbReference>
<proteinExistence type="predicted"/>
<dbReference type="EMBL" id="LMWU01000013">
    <property type="protein sequence ID" value="KUN72462.1"/>
    <property type="molecule type" value="Genomic_DNA"/>
</dbReference>
<reference evidence="2 3" key="1">
    <citation type="submission" date="2015-10" db="EMBL/GenBank/DDBJ databases">
        <title>Draft genome sequence of Streptomyces canus DSM 40017, type strain for the species Streptomyces canus.</title>
        <authorList>
            <person name="Ruckert C."/>
            <person name="Winkler A."/>
            <person name="Kalinowski J."/>
            <person name="Kampfer P."/>
            <person name="Glaeser S."/>
        </authorList>
    </citation>
    <scope>NUCLEOTIDE SEQUENCE [LARGE SCALE GENOMIC DNA]</scope>
    <source>
        <strain evidence="2 3">DSM 40017</strain>
    </source>
</reference>
<protein>
    <submittedName>
        <fullName evidence="2">Uncharacterized protein</fullName>
    </submittedName>
</protein>
<evidence type="ECO:0000313" key="2">
    <source>
        <dbReference type="EMBL" id="KUN72462.1"/>
    </source>
</evidence>
<dbReference type="AlphaFoldDB" id="A0A101SDU9"/>
<name>A0A101SDU9_9ACTN</name>
<evidence type="ECO:0000256" key="1">
    <source>
        <dbReference type="SAM" id="MobiDB-lite"/>
    </source>
</evidence>
<organism evidence="2 3">
    <name type="scientific">Streptomyces canus</name>
    <dbReference type="NCBI Taxonomy" id="58343"/>
    <lineage>
        <taxon>Bacteria</taxon>
        <taxon>Bacillati</taxon>
        <taxon>Actinomycetota</taxon>
        <taxon>Actinomycetes</taxon>
        <taxon>Kitasatosporales</taxon>
        <taxon>Streptomycetaceae</taxon>
        <taxon>Streptomyces</taxon>
        <taxon>Streptomyces aurantiacus group</taxon>
    </lineage>
</organism>
<accession>A0A101SDU9</accession>
<gene>
    <name evidence="2" type="ORF">AQJ46_13500</name>
</gene>
<sequence length="63" mass="6691">MADNTQVDALAAVLAESMTIPDVERDELQRRRQAPIEAGRKGESTGGRSTEPTGSEAMTCGVE</sequence>
<evidence type="ECO:0000313" key="3">
    <source>
        <dbReference type="Proteomes" id="UP000053669"/>
    </source>
</evidence>
<feature type="region of interest" description="Disordered" evidence="1">
    <location>
        <begin position="15"/>
        <end position="63"/>
    </location>
</feature>
<comment type="caution">
    <text evidence="2">The sequence shown here is derived from an EMBL/GenBank/DDBJ whole genome shotgun (WGS) entry which is preliminary data.</text>
</comment>